<dbReference type="GO" id="GO:0005840">
    <property type="term" value="C:ribosome"/>
    <property type="evidence" value="ECO:0007669"/>
    <property type="project" value="UniProtKB-KW"/>
</dbReference>
<dbReference type="Pfam" id="PF14149">
    <property type="entry name" value="YhfH"/>
    <property type="match status" value="1"/>
</dbReference>
<name>A0ABT9WVT3_9BACI</name>
<protein>
    <submittedName>
        <fullName evidence="1">Ribosomal protein L37AE/L43A</fullName>
    </submittedName>
</protein>
<organism evidence="1 2">
    <name type="scientific">Bacillus chungangensis</name>
    <dbReference type="NCBI Taxonomy" id="587633"/>
    <lineage>
        <taxon>Bacteria</taxon>
        <taxon>Bacillati</taxon>
        <taxon>Bacillota</taxon>
        <taxon>Bacilli</taxon>
        <taxon>Bacillales</taxon>
        <taxon>Bacillaceae</taxon>
        <taxon>Bacillus</taxon>
    </lineage>
</organism>
<reference evidence="1 2" key="1">
    <citation type="submission" date="2023-07" db="EMBL/GenBank/DDBJ databases">
        <title>Genomic Encyclopedia of Type Strains, Phase IV (KMG-IV): sequencing the most valuable type-strain genomes for metagenomic binning, comparative biology and taxonomic classification.</title>
        <authorList>
            <person name="Goeker M."/>
        </authorList>
    </citation>
    <scope>NUCLEOTIDE SEQUENCE [LARGE SCALE GENOMIC DNA]</scope>
    <source>
        <strain evidence="1 2">DSM 23837</strain>
    </source>
</reference>
<keyword evidence="2" id="KW-1185">Reference proteome</keyword>
<sequence>MLQQTAILKEKQRSKKVCVQCGASIDEKYESHLTECDRCLRFRED</sequence>
<proteinExistence type="predicted"/>
<dbReference type="RefSeq" id="WP_307231373.1">
    <property type="nucleotide sequence ID" value="NZ_JAUSTT010000022.1"/>
</dbReference>
<evidence type="ECO:0000313" key="1">
    <source>
        <dbReference type="EMBL" id="MDQ0177413.1"/>
    </source>
</evidence>
<dbReference type="EMBL" id="JAUSTT010000022">
    <property type="protein sequence ID" value="MDQ0177413.1"/>
    <property type="molecule type" value="Genomic_DNA"/>
</dbReference>
<accession>A0ABT9WVT3</accession>
<keyword evidence="1" id="KW-0689">Ribosomal protein</keyword>
<gene>
    <name evidence="1" type="ORF">J2S08_003293</name>
</gene>
<comment type="caution">
    <text evidence="1">The sequence shown here is derived from an EMBL/GenBank/DDBJ whole genome shotgun (WGS) entry which is preliminary data.</text>
</comment>
<evidence type="ECO:0000313" key="2">
    <source>
        <dbReference type="Proteomes" id="UP001223586"/>
    </source>
</evidence>
<dbReference type="InterPro" id="IPR025432">
    <property type="entry name" value="YhfH-like"/>
</dbReference>
<keyword evidence="1" id="KW-0687">Ribonucleoprotein</keyword>
<dbReference type="Proteomes" id="UP001223586">
    <property type="component" value="Unassembled WGS sequence"/>
</dbReference>